<dbReference type="STRING" id="1108044.GOOTI_206_00050"/>
<dbReference type="AlphaFoldDB" id="H5TS14"/>
<name>H5TS14_GORO1</name>
<dbReference type="Proteomes" id="UP000005038">
    <property type="component" value="Unassembled WGS sequence"/>
</dbReference>
<protein>
    <submittedName>
        <fullName evidence="2">Uncharacterized protein</fullName>
    </submittedName>
</protein>
<reference evidence="2" key="1">
    <citation type="submission" date="2012-02" db="EMBL/GenBank/DDBJ databases">
        <title>Whole genome shotgun sequence of Gordonia otitidis NBRC 100426.</title>
        <authorList>
            <person name="Yoshida I."/>
            <person name="Hosoyama A."/>
            <person name="Tsuchikane K."/>
            <person name="Katsumata H."/>
            <person name="Yamazaki S."/>
            <person name="Fujita N."/>
        </authorList>
    </citation>
    <scope>NUCLEOTIDE SEQUENCE [LARGE SCALE GENOMIC DNA]</scope>
    <source>
        <strain evidence="2">NBRC 100426</strain>
    </source>
</reference>
<gene>
    <name evidence="2" type="ORF">GOOTI_206_00050</name>
</gene>
<keyword evidence="3" id="KW-1185">Reference proteome</keyword>
<keyword evidence="1" id="KW-0812">Transmembrane</keyword>
<comment type="caution">
    <text evidence="2">The sequence shown here is derived from an EMBL/GenBank/DDBJ whole genome shotgun (WGS) entry which is preliminary data.</text>
</comment>
<evidence type="ECO:0000313" key="3">
    <source>
        <dbReference type="Proteomes" id="UP000005038"/>
    </source>
</evidence>
<dbReference type="EMBL" id="BAFB01000206">
    <property type="protein sequence ID" value="GAB36272.1"/>
    <property type="molecule type" value="Genomic_DNA"/>
</dbReference>
<accession>H5TS14</accession>
<evidence type="ECO:0000256" key="1">
    <source>
        <dbReference type="SAM" id="Phobius"/>
    </source>
</evidence>
<evidence type="ECO:0000313" key="2">
    <source>
        <dbReference type="EMBL" id="GAB36272.1"/>
    </source>
</evidence>
<dbReference type="RefSeq" id="WP_007240454.1">
    <property type="nucleotide sequence ID" value="NZ_BAFB01000206.1"/>
</dbReference>
<keyword evidence="1" id="KW-1133">Transmembrane helix</keyword>
<organism evidence="2 3">
    <name type="scientific">Gordonia otitidis (strain DSM 44809 / CCUG 52243 / JCM 12355 / NBRC 100426 / IFM 10032)</name>
    <dbReference type="NCBI Taxonomy" id="1108044"/>
    <lineage>
        <taxon>Bacteria</taxon>
        <taxon>Bacillati</taxon>
        <taxon>Actinomycetota</taxon>
        <taxon>Actinomycetes</taxon>
        <taxon>Mycobacteriales</taxon>
        <taxon>Gordoniaceae</taxon>
        <taxon>Gordonia</taxon>
    </lineage>
</organism>
<feature type="transmembrane region" description="Helical" evidence="1">
    <location>
        <begin position="42"/>
        <end position="61"/>
    </location>
</feature>
<sequence>MPQPRLRLIDHGATWVLYNPLRSGAADPAAVMPSVLERYDRAPRTAASAGIIAGIAVFGLLCLTTPVVGALISGLATGVVLAAVIRWHSTRSLTAAEQSITALDETLGPRKWSSASLRTPAVHTECDAAKQAALTISTSRAVSRGALGDPDMILTDLNEALWEITQRATAVDARNHLHRNTTSQLANTGDATDNDLLSVADAALNADLTALHASVQQLDELAARVNDIDAALNEPTITHQLHAVIAPIPTDVDPSALERLSAQLDAADIVLRHGGSRPDPDSDDRT</sequence>
<proteinExistence type="predicted"/>
<keyword evidence="1" id="KW-0472">Membrane</keyword>